<dbReference type="EMBL" id="CP023692">
    <property type="protein sequence ID" value="QEV43937.1"/>
    <property type="molecule type" value="Genomic_DNA"/>
</dbReference>
<dbReference type="AlphaFoldDB" id="A0A5J6IY99"/>
<accession>A0A5J6IY99</accession>
<organism evidence="2 3">
    <name type="scientific">Streptomyces vinaceus</name>
    <dbReference type="NCBI Taxonomy" id="1960"/>
    <lineage>
        <taxon>Bacteria</taxon>
        <taxon>Bacillati</taxon>
        <taxon>Actinomycetota</taxon>
        <taxon>Actinomycetes</taxon>
        <taxon>Kitasatosporales</taxon>
        <taxon>Streptomycetaceae</taxon>
        <taxon>Streptomyces</taxon>
    </lineage>
</organism>
<keyword evidence="3" id="KW-1185">Reference proteome</keyword>
<evidence type="ECO:0000259" key="1">
    <source>
        <dbReference type="Pfam" id="PF01978"/>
    </source>
</evidence>
<proteinExistence type="predicted"/>
<name>A0A5J6IY99_STRVI</name>
<dbReference type="InterPro" id="IPR051797">
    <property type="entry name" value="TrmB-like"/>
</dbReference>
<dbReference type="PANTHER" id="PTHR34293">
    <property type="entry name" value="HTH-TYPE TRANSCRIPTIONAL REGULATOR TRMBL2"/>
    <property type="match status" value="1"/>
</dbReference>
<dbReference type="InterPro" id="IPR036390">
    <property type="entry name" value="WH_DNA-bd_sf"/>
</dbReference>
<dbReference type="Gene3D" id="1.10.10.10">
    <property type="entry name" value="Winged helix-like DNA-binding domain superfamily/Winged helix DNA-binding domain"/>
    <property type="match status" value="1"/>
</dbReference>
<protein>
    <submittedName>
        <fullName evidence="2">TrmB family transcriptional regulator</fullName>
    </submittedName>
</protein>
<reference evidence="2 3" key="1">
    <citation type="submission" date="2017-09" db="EMBL/GenBank/DDBJ databases">
        <authorList>
            <person name="Lee N."/>
            <person name="Cho B.-K."/>
        </authorList>
    </citation>
    <scope>NUCLEOTIDE SEQUENCE [LARGE SCALE GENOMIC DNA]</scope>
    <source>
        <strain evidence="2 3">ATCC 27476</strain>
    </source>
</reference>
<sequence>MELDDGAVNDLVSLGLSRYEARVYLALVRRESYTAAEAARAADVPRQRVYDVLDALVRRRLAVLRPGRVAAFSAVAPELALARLMAVQRESLERLSAASTALATALLPVWSDGRTHTDPLDYIEVLRDPRAIAERFDSIQEQAARELLSFCKPPFVAPPANDEGIRTVRRLRRAGGTARAVYTHDALGDAEVLENVRRFAAAGEESRFAPSLPLKLIVADASLVLCDMPDPVAGTHATTALYIEHPALAGCLRLAFLSVWEQARTAPTPGDDRADGRPNTRP</sequence>
<dbReference type="Proteomes" id="UP000325563">
    <property type="component" value="Chromosome"/>
</dbReference>
<evidence type="ECO:0000313" key="2">
    <source>
        <dbReference type="EMBL" id="QEV43937.1"/>
    </source>
</evidence>
<gene>
    <name evidence="2" type="ORF">CP980_01585</name>
</gene>
<dbReference type="RefSeq" id="WP_150492368.1">
    <property type="nucleotide sequence ID" value="NZ_BNBW01000027.1"/>
</dbReference>
<feature type="domain" description="Transcription regulator TrmB N-terminal" evidence="1">
    <location>
        <begin position="13"/>
        <end position="78"/>
    </location>
</feature>
<evidence type="ECO:0000313" key="3">
    <source>
        <dbReference type="Proteomes" id="UP000325563"/>
    </source>
</evidence>
<dbReference type="SUPFAM" id="SSF46785">
    <property type="entry name" value="Winged helix' DNA-binding domain"/>
    <property type="match status" value="1"/>
</dbReference>
<dbReference type="KEGG" id="svn:CP980_01585"/>
<dbReference type="InterPro" id="IPR002831">
    <property type="entry name" value="Tscrpt_reg_TrmB_N"/>
</dbReference>
<dbReference type="Pfam" id="PF01978">
    <property type="entry name" value="TrmB"/>
    <property type="match status" value="1"/>
</dbReference>
<dbReference type="GeneID" id="95609264"/>
<dbReference type="PANTHER" id="PTHR34293:SF1">
    <property type="entry name" value="HTH-TYPE TRANSCRIPTIONAL REGULATOR TRMBL2"/>
    <property type="match status" value="1"/>
</dbReference>
<dbReference type="InterPro" id="IPR036388">
    <property type="entry name" value="WH-like_DNA-bd_sf"/>
</dbReference>